<dbReference type="GO" id="GO:0004792">
    <property type="term" value="F:thiosulfate-cyanide sulfurtransferase activity"/>
    <property type="evidence" value="ECO:0007669"/>
    <property type="project" value="TreeGrafter"/>
</dbReference>
<dbReference type="EMBL" id="JXYA01000058">
    <property type="protein sequence ID" value="KJZ05965.1"/>
    <property type="molecule type" value="Genomic_DNA"/>
</dbReference>
<evidence type="ECO:0000313" key="2">
    <source>
        <dbReference type="EMBL" id="KJZ05965.1"/>
    </source>
</evidence>
<reference evidence="2 3" key="1">
    <citation type="journal article" date="2015" name="BMC Genomics">
        <title>Genome mining reveals unlocked bioactive potential of marine Gram-negative bacteria.</title>
        <authorList>
            <person name="Machado H."/>
            <person name="Sonnenschein E.C."/>
            <person name="Melchiorsen J."/>
            <person name="Gram L."/>
        </authorList>
    </citation>
    <scope>NUCLEOTIDE SEQUENCE [LARGE SCALE GENOMIC DNA]</scope>
    <source>
        <strain evidence="2 3">S2471</strain>
    </source>
</reference>
<comment type="caution">
    <text evidence="2">The sequence shown here is derived from an EMBL/GenBank/DDBJ whole genome shotgun (WGS) entry which is preliminary data.</text>
</comment>
<dbReference type="OrthoDB" id="9791096at2"/>
<dbReference type="PROSITE" id="PS50206">
    <property type="entry name" value="RHODANESE_3"/>
    <property type="match status" value="1"/>
</dbReference>
<dbReference type="AlphaFoldDB" id="A0A0F4QFE7"/>
<keyword evidence="3" id="KW-1185">Reference proteome</keyword>
<evidence type="ECO:0000313" key="3">
    <source>
        <dbReference type="Proteomes" id="UP000033452"/>
    </source>
</evidence>
<gene>
    <name evidence="2" type="ORF">TW77_21025</name>
</gene>
<dbReference type="Pfam" id="PF00581">
    <property type="entry name" value="Rhodanese"/>
    <property type="match status" value="1"/>
</dbReference>
<name>A0A0F4QFE7_9GAMM</name>
<dbReference type="PANTHER" id="PTHR44086">
    <property type="entry name" value="THIOSULFATE SULFURTRANSFERASE RDL2, MITOCHONDRIAL-RELATED"/>
    <property type="match status" value="1"/>
</dbReference>
<dbReference type="Proteomes" id="UP000033452">
    <property type="component" value="Unassembled WGS sequence"/>
</dbReference>
<dbReference type="SUPFAM" id="SSF52821">
    <property type="entry name" value="Rhodanese/Cell cycle control phosphatase"/>
    <property type="match status" value="1"/>
</dbReference>
<protein>
    <recommendedName>
        <fullName evidence="1">Rhodanese domain-containing protein</fullName>
    </recommendedName>
</protein>
<feature type="domain" description="Rhodanese" evidence="1">
    <location>
        <begin position="29"/>
        <end position="106"/>
    </location>
</feature>
<dbReference type="InterPro" id="IPR001763">
    <property type="entry name" value="Rhodanese-like_dom"/>
</dbReference>
<sequence length="115" mass="12642">MLTSPQDILKTVRPNQRCISAQQAKAEIATNQGLLIDVREPQEHQEKAAPGAMNIPRGVLEFQLPNLEKDPSRPLYLHCAAGGRAVFAAEQLTRIGYQNVSVITCKAEEVCQVFA</sequence>
<dbReference type="SMART" id="SM00450">
    <property type="entry name" value="RHOD"/>
    <property type="match status" value="1"/>
</dbReference>
<proteinExistence type="predicted"/>
<dbReference type="CDD" id="cd00158">
    <property type="entry name" value="RHOD"/>
    <property type="match status" value="1"/>
</dbReference>
<evidence type="ECO:0000259" key="1">
    <source>
        <dbReference type="PROSITE" id="PS50206"/>
    </source>
</evidence>
<accession>A0A0F4QFE7</accession>
<dbReference type="Gene3D" id="3.40.250.10">
    <property type="entry name" value="Rhodanese-like domain"/>
    <property type="match status" value="1"/>
</dbReference>
<organism evidence="2 3">
    <name type="scientific">Pseudoalteromonas rubra</name>
    <dbReference type="NCBI Taxonomy" id="43658"/>
    <lineage>
        <taxon>Bacteria</taxon>
        <taxon>Pseudomonadati</taxon>
        <taxon>Pseudomonadota</taxon>
        <taxon>Gammaproteobacteria</taxon>
        <taxon>Alteromonadales</taxon>
        <taxon>Pseudoalteromonadaceae</taxon>
        <taxon>Pseudoalteromonas</taxon>
    </lineage>
</organism>
<dbReference type="InterPro" id="IPR036873">
    <property type="entry name" value="Rhodanese-like_dom_sf"/>
</dbReference>
<dbReference type="RefSeq" id="WP_046006922.1">
    <property type="nucleotide sequence ID" value="NZ_JXYA01000058.1"/>
</dbReference>
<dbReference type="PATRIC" id="fig|43658.5.peg.4430"/>
<dbReference type="PANTHER" id="PTHR44086:SF10">
    <property type="entry name" value="THIOSULFATE SULFURTRANSFERASE_RHODANESE-LIKE DOMAIN-CONTAINING PROTEIN 3"/>
    <property type="match status" value="1"/>
</dbReference>